<keyword evidence="2" id="KW-1133">Transmembrane helix</keyword>
<evidence type="ECO:0000256" key="2">
    <source>
        <dbReference type="SAM" id="Phobius"/>
    </source>
</evidence>
<sequence>MGQNTRSPGDKNSRHEQPNKPSTLSSDLPVVRGNLIFWSGFQFIVLCLVLLLFTVAVVFFFSVYKKEVVTVPQVVGEPLVNALIELQEKHLAPKILLKISNESGDAGTILYQTPASGAKVVVGRKVLLTVSKGNLVDKVPDYTGQQLYSIQNDVNRLKYVAGNLEIGRIHYVVRPDVEIGSILAQKPKAKTPLTTPLVLELWVSGSKSEDSSTEQGTKTADN</sequence>
<accession>A0ABY8MJU6</accession>
<evidence type="ECO:0000313" key="4">
    <source>
        <dbReference type="EMBL" id="WGK70128.1"/>
    </source>
</evidence>
<dbReference type="InterPro" id="IPR005543">
    <property type="entry name" value="PASTA_dom"/>
</dbReference>
<feature type="transmembrane region" description="Helical" evidence="2">
    <location>
        <begin position="35"/>
        <end position="61"/>
    </location>
</feature>
<evidence type="ECO:0000313" key="5">
    <source>
        <dbReference type="Proteomes" id="UP001228690"/>
    </source>
</evidence>
<proteinExistence type="predicted"/>
<name>A0ABY8MJU6_9SPIO</name>
<evidence type="ECO:0000256" key="1">
    <source>
        <dbReference type="SAM" id="MobiDB-lite"/>
    </source>
</evidence>
<dbReference type="RefSeq" id="WP_326928335.1">
    <property type="nucleotide sequence ID" value="NZ_CP123443.1"/>
</dbReference>
<dbReference type="Proteomes" id="UP001228690">
    <property type="component" value="Chromosome"/>
</dbReference>
<dbReference type="Gene3D" id="3.30.10.20">
    <property type="match status" value="2"/>
</dbReference>
<dbReference type="PROSITE" id="PS51178">
    <property type="entry name" value="PASTA"/>
    <property type="match status" value="1"/>
</dbReference>
<keyword evidence="2" id="KW-0812">Transmembrane</keyword>
<keyword evidence="2" id="KW-0472">Membrane</keyword>
<keyword evidence="5" id="KW-1185">Reference proteome</keyword>
<feature type="region of interest" description="Disordered" evidence="1">
    <location>
        <begin position="1"/>
        <end position="25"/>
    </location>
</feature>
<protein>
    <submittedName>
        <fullName evidence="4">PASTA domain-containing protein</fullName>
    </submittedName>
</protein>
<evidence type="ECO:0000259" key="3">
    <source>
        <dbReference type="PROSITE" id="PS51178"/>
    </source>
</evidence>
<dbReference type="EMBL" id="CP123443">
    <property type="protein sequence ID" value="WGK70128.1"/>
    <property type="molecule type" value="Genomic_DNA"/>
</dbReference>
<dbReference type="SMART" id="SM00740">
    <property type="entry name" value="PASTA"/>
    <property type="match status" value="2"/>
</dbReference>
<reference evidence="4 5" key="1">
    <citation type="submission" date="2023-04" db="EMBL/GenBank/DDBJ databases">
        <title>Spirochaete genome identified in red abalone sample constitutes a novel genus.</title>
        <authorList>
            <person name="Sharma S.P."/>
            <person name="Purcell C.M."/>
            <person name="Hyde J.R."/>
            <person name="Severin A.J."/>
        </authorList>
    </citation>
    <scope>NUCLEOTIDE SEQUENCE [LARGE SCALE GENOMIC DNA]</scope>
    <source>
        <strain evidence="4 5">SP-2023</strain>
    </source>
</reference>
<dbReference type="CDD" id="cd06577">
    <property type="entry name" value="PASTA_pknB"/>
    <property type="match status" value="1"/>
</dbReference>
<gene>
    <name evidence="4" type="ORF">P0082_04510</name>
</gene>
<organism evidence="4 5">
    <name type="scientific">Candidatus Haliotispira prima</name>
    <dbReference type="NCBI Taxonomy" id="3034016"/>
    <lineage>
        <taxon>Bacteria</taxon>
        <taxon>Pseudomonadati</taxon>
        <taxon>Spirochaetota</taxon>
        <taxon>Spirochaetia</taxon>
        <taxon>Spirochaetales</taxon>
        <taxon>Spirochaetaceae</taxon>
        <taxon>Candidatus Haliotispira</taxon>
    </lineage>
</organism>
<dbReference type="Pfam" id="PF03793">
    <property type="entry name" value="PASTA"/>
    <property type="match status" value="1"/>
</dbReference>
<feature type="domain" description="PASTA" evidence="3">
    <location>
        <begin position="65"/>
        <end position="132"/>
    </location>
</feature>
<feature type="compositionally biased region" description="Basic and acidic residues" evidence="1">
    <location>
        <begin position="8"/>
        <end position="18"/>
    </location>
</feature>